<evidence type="ECO:0000313" key="5">
    <source>
        <dbReference type="EMBL" id="SSC12195.1"/>
    </source>
</evidence>
<dbReference type="PROSITE" id="PS01149">
    <property type="entry name" value="PSI_RSU"/>
    <property type="match status" value="1"/>
</dbReference>
<dbReference type="Gene3D" id="3.30.70.1560">
    <property type="entry name" value="Alpha-L RNA-binding motif"/>
    <property type="match status" value="1"/>
</dbReference>
<dbReference type="FunFam" id="3.30.70.1560:FF:000001">
    <property type="entry name" value="Pseudouridine synthase"/>
    <property type="match status" value="1"/>
</dbReference>
<organism evidence="5 6">
    <name type="scientific">Mesotoga infera</name>
    <dbReference type="NCBI Taxonomy" id="1236046"/>
    <lineage>
        <taxon>Bacteria</taxon>
        <taxon>Thermotogati</taxon>
        <taxon>Thermotogota</taxon>
        <taxon>Thermotogae</taxon>
        <taxon>Kosmotogales</taxon>
        <taxon>Kosmotogaceae</taxon>
        <taxon>Mesotoga</taxon>
    </lineage>
</organism>
<dbReference type="InterPro" id="IPR020103">
    <property type="entry name" value="PsdUridine_synth_cat_dom_sf"/>
</dbReference>
<dbReference type="CDD" id="cd02870">
    <property type="entry name" value="PseudoU_synth_RsuA_like"/>
    <property type="match status" value="1"/>
</dbReference>
<dbReference type="NCBIfam" id="TIGR00093">
    <property type="entry name" value="pseudouridine synthase"/>
    <property type="match status" value="1"/>
</dbReference>
<dbReference type="GO" id="GO:0003723">
    <property type="term" value="F:RNA binding"/>
    <property type="evidence" value="ECO:0007669"/>
    <property type="project" value="InterPro"/>
</dbReference>
<gene>
    <name evidence="5" type="ORF">MESINF_0746</name>
</gene>
<dbReference type="GO" id="GO:0009982">
    <property type="term" value="F:pseudouridine synthase activity"/>
    <property type="evidence" value="ECO:0007669"/>
    <property type="project" value="InterPro"/>
</dbReference>
<protein>
    <recommendedName>
        <fullName evidence="3">Pseudouridine synthase</fullName>
        <ecNumber evidence="3">5.4.99.-</ecNumber>
    </recommendedName>
</protein>
<dbReference type="GO" id="GO:0001522">
    <property type="term" value="P:pseudouridine synthesis"/>
    <property type="evidence" value="ECO:0007669"/>
    <property type="project" value="InterPro"/>
</dbReference>
<evidence type="ECO:0000256" key="2">
    <source>
        <dbReference type="ARBA" id="ARBA00023235"/>
    </source>
</evidence>
<dbReference type="InterPro" id="IPR020094">
    <property type="entry name" value="TruA/RsuA/RluB/E/F_N"/>
</dbReference>
<keyword evidence="2 3" id="KW-0413">Isomerase</keyword>
<dbReference type="SUPFAM" id="SSF55120">
    <property type="entry name" value="Pseudouridine synthase"/>
    <property type="match status" value="1"/>
</dbReference>
<reference evidence="5 6" key="1">
    <citation type="submission" date="2017-01" db="EMBL/GenBank/DDBJ databases">
        <authorList>
            <person name="Erauso G."/>
        </authorList>
    </citation>
    <scope>NUCLEOTIDE SEQUENCE [LARGE SCALE GENOMIC DNA]</scope>
    <source>
        <strain evidence="5">MESINF1</strain>
    </source>
</reference>
<dbReference type="InterPro" id="IPR018496">
    <property type="entry name" value="PsdUridine_synth_RsuA/RluB_CS"/>
</dbReference>
<evidence type="ECO:0000256" key="1">
    <source>
        <dbReference type="ARBA" id="ARBA00008348"/>
    </source>
</evidence>
<dbReference type="KEGG" id="minf:MESINF_0746"/>
<dbReference type="GO" id="GO:0005829">
    <property type="term" value="C:cytosol"/>
    <property type="evidence" value="ECO:0007669"/>
    <property type="project" value="UniProtKB-ARBA"/>
</dbReference>
<evidence type="ECO:0000313" key="6">
    <source>
        <dbReference type="Proteomes" id="UP000250796"/>
    </source>
</evidence>
<dbReference type="AlphaFoldDB" id="A0A7Z7PNQ5"/>
<dbReference type="EMBL" id="LS974202">
    <property type="protein sequence ID" value="SSC12195.1"/>
    <property type="molecule type" value="Genomic_DNA"/>
</dbReference>
<dbReference type="GO" id="GO:0140098">
    <property type="term" value="F:catalytic activity, acting on RNA"/>
    <property type="evidence" value="ECO:0007669"/>
    <property type="project" value="UniProtKB-ARBA"/>
</dbReference>
<dbReference type="Proteomes" id="UP000250796">
    <property type="component" value="Chromosome MESINF"/>
</dbReference>
<name>A0A7Z7PNQ5_9BACT</name>
<dbReference type="PANTHER" id="PTHR47683">
    <property type="entry name" value="PSEUDOURIDINE SYNTHASE FAMILY PROTEIN-RELATED"/>
    <property type="match status" value="1"/>
</dbReference>
<sequence>MINKPAGYLSAMTDDRGRKTLSDLIAGKIQERVFHVGRLDQGTSGLLILTNDGELAHLVSHPASEIEKAYLVKIRGKLDDIQLQAIRDGITLEDGFTTSPARVSIARSDRDTTTLRLILHEGHKREIREMFKALGKSVVSLVRVSIGGLDISIVPRPGEIKKLGKKEIDLIKQGSKRKNQGR</sequence>
<dbReference type="PANTHER" id="PTHR47683:SF2">
    <property type="entry name" value="RNA-BINDING S4 DOMAIN-CONTAINING PROTEIN"/>
    <property type="match status" value="1"/>
</dbReference>
<evidence type="ECO:0000259" key="4">
    <source>
        <dbReference type="Pfam" id="PF00849"/>
    </source>
</evidence>
<dbReference type="InterPro" id="IPR000748">
    <property type="entry name" value="PsdUridine_synth_RsuA/RluB/E/F"/>
</dbReference>
<dbReference type="InterPro" id="IPR042092">
    <property type="entry name" value="PsdUridine_s_RsuA/RluB/E/F_cat"/>
</dbReference>
<proteinExistence type="inferred from homology"/>
<dbReference type="Pfam" id="PF00849">
    <property type="entry name" value="PseudoU_synth_2"/>
    <property type="match status" value="1"/>
</dbReference>
<dbReference type="GO" id="GO:0006364">
    <property type="term" value="P:rRNA processing"/>
    <property type="evidence" value="ECO:0007669"/>
    <property type="project" value="UniProtKB-ARBA"/>
</dbReference>
<feature type="domain" description="Pseudouridine synthase RsuA/RluA-like" evidence="4">
    <location>
        <begin position="2"/>
        <end position="132"/>
    </location>
</feature>
<keyword evidence="6" id="KW-1185">Reference proteome</keyword>
<dbReference type="InterPro" id="IPR006145">
    <property type="entry name" value="PsdUridine_synth_RsuA/RluA"/>
</dbReference>
<dbReference type="Gene3D" id="3.30.70.580">
    <property type="entry name" value="Pseudouridine synthase I, catalytic domain, N-terminal subdomain"/>
    <property type="match status" value="1"/>
</dbReference>
<dbReference type="InterPro" id="IPR050343">
    <property type="entry name" value="RsuA_PseudoU_synthase"/>
</dbReference>
<dbReference type="EC" id="5.4.99.-" evidence="3"/>
<evidence type="ECO:0000256" key="3">
    <source>
        <dbReference type="RuleBase" id="RU003887"/>
    </source>
</evidence>
<accession>A0A7Z7PNQ5</accession>
<comment type="similarity">
    <text evidence="1 3">Belongs to the pseudouridine synthase RsuA family.</text>
</comment>